<dbReference type="GO" id="GO:0005634">
    <property type="term" value="C:nucleus"/>
    <property type="evidence" value="ECO:0000318"/>
    <property type="project" value="GO_Central"/>
</dbReference>
<dbReference type="SUPFAM" id="SSF56854">
    <property type="entry name" value="Bcl-2 inhibitors of programmed cell death"/>
    <property type="match status" value="1"/>
</dbReference>
<reference evidence="1" key="2">
    <citation type="submission" date="2025-08" db="UniProtKB">
        <authorList>
            <consortium name="Ensembl"/>
        </authorList>
    </citation>
    <scope>IDENTIFICATION</scope>
</reference>
<dbReference type="AlphaFoldDB" id="A0A5F8HFL1"/>
<reference evidence="1" key="3">
    <citation type="submission" date="2025-09" db="UniProtKB">
        <authorList>
            <consortium name="Ensembl"/>
        </authorList>
    </citation>
    <scope>IDENTIFICATION</scope>
</reference>
<dbReference type="InterPro" id="IPR033543">
    <property type="entry name" value="BCL2L15"/>
</dbReference>
<dbReference type="Bgee" id="ENSMODG00000049408">
    <property type="expression patterns" value="Expressed in extraembryonic membrane and 4 other cell types or tissues"/>
</dbReference>
<organism evidence="1 2">
    <name type="scientific">Monodelphis domestica</name>
    <name type="common">Gray short-tailed opossum</name>
    <dbReference type="NCBI Taxonomy" id="13616"/>
    <lineage>
        <taxon>Eukaryota</taxon>
        <taxon>Metazoa</taxon>
        <taxon>Chordata</taxon>
        <taxon>Craniata</taxon>
        <taxon>Vertebrata</taxon>
        <taxon>Euteleostomi</taxon>
        <taxon>Mammalia</taxon>
        <taxon>Metatheria</taxon>
        <taxon>Didelphimorphia</taxon>
        <taxon>Didelphidae</taxon>
        <taxon>Monodelphis</taxon>
    </lineage>
</organism>
<sequence length="84" mass="9352">MKPPKTFEEQTECIVESLLEEFLDTTILMTVSFVLGEPSSFDVTIIAARLQMLGDQINAEMEESVEKVMKEVATGQVSNLESSH</sequence>
<accession>A0A5F8HFL1</accession>
<dbReference type="InterPro" id="IPR036834">
    <property type="entry name" value="Bcl-2-like_sf"/>
</dbReference>
<keyword evidence="2" id="KW-1185">Reference proteome</keyword>
<name>A0A5F8HFL1_MONDO</name>
<dbReference type="GO" id="GO:0005829">
    <property type="term" value="C:cytosol"/>
    <property type="evidence" value="ECO:0000318"/>
    <property type="project" value="GO_Central"/>
</dbReference>
<dbReference type="Proteomes" id="UP000002280">
    <property type="component" value="Unplaced"/>
</dbReference>
<evidence type="ECO:0000313" key="1">
    <source>
        <dbReference type="Ensembl" id="ENSMODP00000058702.1"/>
    </source>
</evidence>
<evidence type="ECO:0000313" key="2">
    <source>
        <dbReference type="Proteomes" id="UP000002280"/>
    </source>
</evidence>
<dbReference type="Ensembl" id="ENSMODT00000071821.1">
    <property type="protein sequence ID" value="ENSMODP00000058702.1"/>
    <property type="gene ID" value="ENSMODG00000049408.1"/>
</dbReference>
<dbReference type="OMA" id="VMNALLM"/>
<dbReference type="InParanoid" id="A0A5F8HFL1"/>
<dbReference type="GO" id="GO:0042981">
    <property type="term" value="P:regulation of apoptotic process"/>
    <property type="evidence" value="ECO:0007669"/>
    <property type="project" value="InterPro"/>
</dbReference>
<dbReference type="PANTHER" id="PTHR36466">
    <property type="entry name" value="BCL-2-LIKE PROTEIN 15"/>
    <property type="match status" value="1"/>
</dbReference>
<dbReference type="PANTHER" id="PTHR36466:SF1">
    <property type="entry name" value="BCL-2-LIKE PROTEIN 15"/>
    <property type="match status" value="1"/>
</dbReference>
<protein>
    <submittedName>
        <fullName evidence="1">Uncharacterized protein</fullName>
    </submittedName>
</protein>
<proteinExistence type="predicted"/>
<reference evidence="1" key="1">
    <citation type="journal article" date="2007" name="Nature">
        <title>Genome of the marsupial Monodelphis domestica reveals innovation in non-coding sequences.</title>
        <authorList>
            <person name="Mikkelsen T.S."/>
            <person name="Wakefield M.J."/>
            <person name="Aken B."/>
            <person name="Amemiya C.T."/>
            <person name="Chang J.L."/>
            <person name="Duke S."/>
            <person name="Garber M."/>
            <person name="Gentles A.J."/>
            <person name="Goodstadt L."/>
            <person name="Heger A."/>
            <person name="Jurka J."/>
            <person name="Kamal M."/>
            <person name="Mauceli E."/>
            <person name="Searle S.M."/>
            <person name="Sharpe T."/>
            <person name="Baker M.L."/>
            <person name="Batzer M.A."/>
            <person name="Benos P.V."/>
            <person name="Belov K."/>
            <person name="Clamp M."/>
            <person name="Cook A."/>
            <person name="Cuff J."/>
            <person name="Das R."/>
            <person name="Davidow L."/>
            <person name="Deakin J.E."/>
            <person name="Fazzari M.J."/>
            <person name="Glass J.L."/>
            <person name="Grabherr M."/>
            <person name="Greally J.M."/>
            <person name="Gu W."/>
            <person name="Hore T.A."/>
            <person name="Huttley G.A."/>
            <person name="Kleber M."/>
            <person name="Jirtle R.L."/>
            <person name="Koina E."/>
            <person name="Lee J.T."/>
            <person name="Mahony S."/>
            <person name="Marra M.A."/>
            <person name="Miller R.D."/>
            <person name="Nicholls R.D."/>
            <person name="Oda M."/>
            <person name="Papenfuss A.T."/>
            <person name="Parra Z.E."/>
            <person name="Pollock D.D."/>
            <person name="Ray D.A."/>
            <person name="Schein J.E."/>
            <person name="Speed T.P."/>
            <person name="Thompson K."/>
            <person name="VandeBerg J.L."/>
            <person name="Wade C.M."/>
            <person name="Walker J.A."/>
            <person name="Waters P.D."/>
            <person name="Webber C."/>
            <person name="Weidman J.R."/>
            <person name="Xie X."/>
            <person name="Zody M.C."/>
            <person name="Baldwin J."/>
            <person name="Abdouelleil A."/>
            <person name="Abdulkadir J."/>
            <person name="Abebe A."/>
            <person name="Abera B."/>
            <person name="Abreu J."/>
            <person name="Acer S.C."/>
            <person name="Aftuck L."/>
            <person name="Alexander A."/>
            <person name="An P."/>
            <person name="Anderson E."/>
            <person name="Anderson S."/>
            <person name="Arachi H."/>
            <person name="Azer M."/>
            <person name="Bachantsang P."/>
            <person name="Barry A."/>
            <person name="Bayul T."/>
            <person name="Berlin A."/>
            <person name="Bessette D."/>
            <person name="Bloom T."/>
            <person name="Bloom T."/>
            <person name="Boguslavskiy L."/>
            <person name="Bonnet C."/>
            <person name="Boukhgalter B."/>
            <person name="Bourzgui I."/>
            <person name="Brown A."/>
            <person name="Cahill P."/>
            <person name="Channer S."/>
            <person name="Cheshatsang Y."/>
            <person name="Chuda L."/>
            <person name="Citroen M."/>
            <person name="Collymore A."/>
            <person name="Cooke P."/>
            <person name="Costello M."/>
            <person name="D'Aco K."/>
            <person name="Daza R."/>
            <person name="De Haan G."/>
            <person name="DeGray S."/>
            <person name="DeMaso C."/>
            <person name="Dhargay N."/>
            <person name="Dooley K."/>
            <person name="Dooley E."/>
            <person name="Doricent M."/>
            <person name="Dorje P."/>
            <person name="Dorjee K."/>
            <person name="Dupes A."/>
            <person name="Elong R."/>
            <person name="Falk J."/>
            <person name="Farina A."/>
            <person name="Faro S."/>
            <person name="Ferguson D."/>
            <person name="Fisher S."/>
            <person name="Foley C.D."/>
            <person name="Franke A."/>
            <person name="Friedrich D."/>
            <person name="Gadbois L."/>
            <person name="Gearin G."/>
            <person name="Gearin C.R."/>
            <person name="Giannoukos G."/>
            <person name="Goode T."/>
            <person name="Graham J."/>
            <person name="Grandbois E."/>
            <person name="Grewal S."/>
            <person name="Gyaltsen K."/>
            <person name="Hafez N."/>
            <person name="Hagos B."/>
            <person name="Hall J."/>
            <person name="Henson C."/>
            <person name="Hollinger A."/>
            <person name="Honan T."/>
            <person name="Huard M.D."/>
            <person name="Hughes L."/>
            <person name="Hurhula B."/>
            <person name="Husby M.E."/>
            <person name="Kamat A."/>
            <person name="Kanga B."/>
            <person name="Kashin S."/>
            <person name="Khazanovich D."/>
            <person name="Kisner P."/>
            <person name="Lance K."/>
            <person name="Lara M."/>
            <person name="Lee W."/>
            <person name="Lennon N."/>
            <person name="Letendre F."/>
            <person name="LeVine R."/>
            <person name="Lipovsky A."/>
            <person name="Liu X."/>
            <person name="Liu J."/>
            <person name="Liu S."/>
            <person name="Lokyitsang T."/>
            <person name="Lokyitsang Y."/>
            <person name="Lubonja R."/>
            <person name="Lui A."/>
            <person name="MacDonald P."/>
            <person name="Magnisalis V."/>
            <person name="Maru K."/>
            <person name="Matthews C."/>
            <person name="McCusker W."/>
            <person name="McDonough S."/>
            <person name="Mehta T."/>
            <person name="Meldrim J."/>
            <person name="Meneus L."/>
            <person name="Mihai O."/>
            <person name="Mihalev A."/>
            <person name="Mihova T."/>
            <person name="Mittelman R."/>
            <person name="Mlenga V."/>
            <person name="Montmayeur A."/>
            <person name="Mulrain L."/>
            <person name="Navidi A."/>
            <person name="Naylor J."/>
            <person name="Negash T."/>
            <person name="Nguyen T."/>
            <person name="Nguyen N."/>
            <person name="Nicol R."/>
            <person name="Norbu C."/>
            <person name="Norbu N."/>
            <person name="Novod N."/>
            <person name="O'Neill B."/>
            <person name="Osman S."/>
            <person name="Markiewicz E."/>
            <person name="Oyono O.L."/>
            <person name="Patti C."/>
            <person name="Phunkhang P."/>
            <person name="Pierre F."/>
            <person name="Priest M."/>
            <person name="Raghuraman S."/>
            <person name="Rege F."/>
            <person name="Reyes R."/>
            <person name="Rise C."/>
            <person name="Rogov P."/>
            <person name="Ross K."/>
            <person name="Ryan E."/>
            <person name="Settipalli S."/>
            <person name="Shea T."/>
            <person name="Sherpa N."/>
            <person name="Shi L."/>
            <person name="Shih D."/>
            <person name="Sparrow T."/>
            <person name="Spaulding J."/>
            <person name="Stalker J."/>
            <person name="Stange-Thomann N."/>
            <person name="Stavropoulos S."/>
            <person name="Stone C."/>
            <person name="Strader C."/>
            <person name="Tesfaye S."/>
            <person name="Thomson T."/>
            <person name="Thoulutsang Y."/>
            <person name="Thoulutsang D."/>
            <person name="Topham K."/>
            <person name="Topping I."/>
            <person name="Tsamla T."/>
            <person name="Vassiliev H."/>
            <person name="Vo A."/>
            <person name="Wangchuk T."/>
            <person name="Wangdi T."/>
            <person name="Weiand M."/>
            <person name="Wilkinson J."/>
            <person name="Wilson A."/>
            <person name="Yadav S."/>
            <person name="Young G."/>
            <person name="Yu Q."/>
            <person name="Zembek L."/>
            <person name="Zhong D."/>
            <person name="Zimmer A."/>
            <person name="Zwirko Z."/>
            <person name="Jaffe D.B."/>
            <person name="Alvarez P."/>
            <person name="Brockman W."/>
            <person name="Butler J."/>
            <person name="Chin C."/>
            <person name="Gnerre S."/>
            <person name="MacCallum I."/>
            <person name="Graves J.A."/>
            <person name="Ponting C.P."/>
            <person name="Breen M."/>
            <person name="Samollow P.B."/>
            <person name="Lander E.S."/>
            <person name="Lindblad-Toh K."/>
        </authorList>
    </citation>
    <scope>NUCLEOTIDE SEQUENCE [LARGE SCALE GENOMIC DNA]</scope>
</reference>